<dbReference type="PANTHER" id="PTHR33067:SF32">
    <property type="entry name" value="ASPARTIC PEPTIDASE DDI1-TYPE DOMAIN-CONTAINING PROTEIN"/>
    <property type="match status" value="1"/>
</dbReference>
<dbReference type="RefSeq" id="XP_016510162.1">
    <property type="nucleotide sequence ID" value="XM_016654676.1"/>
</dbReference>
<sequence>MEVNEEHPVIEVARPNLANMTQAIVKPDFMGHFKHKQEKSSSRCGDLRNGRELVEVPKKKKEQSGLEEERVPKPVEVDERNKTKSEQISERVPPSFPQRLRKKNDDHIFHKFLDMLKQIQLNIPLVDMLREFPKYAKYIKDIVANKRRLTEFESVALTEEYTYRIQHKLPQKLKDPGSFTIPVRIGEIDVGRALCDLGASINLMPLSVFK</sequence>
<feature type="compositionally biased region" description="Basic and acidic residues" evidence="1">
    <location>
        <begin position="38"/>
        <end position="89"/>
    </location>
</feature>
<reference evidence="2" key="1">
    <citation type="submission" date="2025-08" db="UniProtKB">
        <authorList>
            <consortium name="RefSeq"/>
        </authorList>
    </citation>
    <scope>IDENTIFICATION</scope>
</reference>
<evidence type="ECO:0008006" key="3">
    <source>
        <dbReference type="Google" id="ProtNLM"/>
    </source>
</evidence>
<dbReference type="PaxDb" id="4097-A0A1S4D9S3"/>
<dbReference type="AlphaFoldDB" id="A0A1S4D9S3"/>
<dbReference type="KEGG" id="nta:107827524"/>
<dbReference type="InterPro" id="IPR021109">
    <property type="entry name" value="Peptidase_aspartic_dom_sf"/>
</dbReference>
<accession>A0A1S4D9S3</accession>
<dbReference type="PANTHER" id="PTHR33067">
    <property type="entry name" value="RNA-DIRECTED DNA POLYMERASE-RELATED"/>
    <property type="match status" value="1"/>
</dbReference>
<dbReference type="OrthoDB" id="778454at2759"/>
<protein>
    <recommendedName>
        <fullName evidence="3">Aspartic peptidase DDI1-type domain-containing protein</fullName>
    </recommendedName>
</protein>
<evidence type="ECO:0000313" key="2">
    <source>
        <dbReference type="RefSeq" id="XP_016510162.1"/>
    </source>
</evidence>
<feature type="region of interest" description="Disordered" evidence="1">
    <location>
        <begin position="32"/>
        <end position="100"/>
    </location>
</feature>
<evidence type="ECO:0000256" key="1">
    <source>
        <dbReference type="SAM" id="MobiDB-lite"/>
    </source>
</evidence>
<gene>
    <name evidence="2" type="primary">LOC107827524</name>
</gene>
<dbReference type="Gene3D" id="2.40.70.10">
    <property type="entry name" value="Acid Proteases"/>
    <property type="match status" value="1"/>
</dbReference>
<proteinExistence type="predicted"/>
<name>A0A1S4D9S3_TOBAC</name>
<organism evidence="2">
    <name type="scientific">Nicotiana tabacum</name>
    <name type="common">Common tobacco</name>
    <dbReference type="NCBI Taxonomy" id="4097"/>
    <lineage>
        <taxon>Eukaryota</taxon>
        <taxon>Viridiplantae</taxon>
        <taxon>Streptophyta</taxon>
        <taxon>Embryophyta</taxon>
        <taxon>Tracheophyta</taxon>
        <taxon>Spermatophyta</taxon>
        <taxon>Magnoliopsida</taxon>
        <taxon>eudicotyledons</taxon>
        <taxon>Gunneridae</taxon>
        <taxon>Pentapetalae</taxon>
        <taxon>asterids</taxon>
        <taxon>lamiids</taxon>
        <taxon>Solanales</taxon>
        <taxon>Solanaceae</taxon>
        <taxon>Nicotianoideae</taxon>
        <taxon>Nicotianeae</taxon>
        <taxon>Nicotiana</taxon>
    </lineage>
</organism>